<dbReference type="AlphaFoldDB" id="U4L4F4"/>
<dbReference type="EMBL" id="HF935554">
    <property type="protein sequence ID" value="CCX10615.1"/>
    <property type="molecule type" value="Genomic_DNA"/>
</dbReference>
<evidence type="ECO:0000313" key="1">
    <source>
        <dbReference type="EMBL" id="CCX10615.1"/>
    </source>
</evidence>
<keyword evidence="2" id="KW-1185">Reference proteome</keyword>
<name>U4L4F4_PYROM</name>
<accession>U4L4F4</accession>
<reference evidence="1 2" key="1">
    <citation type="journal article" date="2013" name="PLoS Genet.">
        <title>The genome and development-dependent transcriptomes of Pyronema confluens: a window into fungal evolution.</title>
        <authorList>
            <person name="Traeger S."/>
            <person name="Altegoer F."/>
            <person name="Freitag M."/>
            <person name="Gabaldon T."/>
            <person name="Kempken F."/>
            <person name="Kumar A."/>
            <person name="Marcet-Houben M."/>
            <person name="Poggeler S."/>
            <person name="Stajich J.E."/>
            <person name="Nowrousian M."/>
        </authorList>
    </citation>
    <scope>NUCLEOTIDE SEQUENCE [LARGE SCALE GENOMIC DNA]</scope>
    <source>
        <strain evidence="2">CBS 100304</strain>
        <tissue evidence="1">Vegetative mycelium</tissue>
    </source>
</reference>
<evidence type="ECO:0000313" key="2">
    <source>
        <dbReference type="Proteomes" id="UP000018144"/>
    </source>
</evidence>
<proteinExistence type="predicted"/>
<sequence>MEQPETDETREAAEILVDNMINIMYENPNWDSNGTKCFDWDECITAFYTFRICAEKFLLHETAYKEVPRNTREALLQCCIILLDEKNIFRNLCDANKIRQLEPCQRIA</sequence>
<dbReference type="Proteomes" id="UP000018144">
    <property type="component" value="Unassembled WGS sequence"/>
</dbReference>
<protein>
    <submittedName>
        <fullName evidence="1">Uncharacterized protein</fullName>
    </submittedName>
</protein>
<gene>
    <name evidence="1" type="ORF">PCON_10209</name>
</gene>
<organism evidence="1 2">
    <name type="scientific">Pyronema omphalodes (strain CBS 100304)</name>
    <name type="common">Pyronema confluens</name>
    <dbReference type="NCBI Taxonomy" id="1076935"/>
    <lineage>
        <taxon>Eukaryota</taxon>
        <taxon>Fungi</taxon>
        <taxon>Dikarya</taxon>
        <taxon>Ascomycota</taxon>
        <taxon>Pezizomycotina</taxon>
        <taxon>Pezizomycetes</taxon>
        <taxon>Pezizales</taxon>
        <taxon>Pyronemataceae</taxon>
        <taxon>Pyronema</taxon>
    </lineage>
</organism>